<keyword evidence="6" id="KW-0067">ATP-binding</keyword>
<dbReference type="Pfam" id="PF01259">
    <property type="entry name" value="SAICAR_synt"/>
    <property type="match status" value="1"/>
</dbReference>
<dbReference type="PANTHER" id="PTHR43700">
    <property type="entry name" value="PHOSPHORIBOSYLAMINOIMIDAZOLE-SUCCINOCARBOXAMIDE SYNTHASE"/>
    <property type="match status" value="1"/>
</dbReference>
<evidence type="ECO:0000256" key="1">
    <source>
        <dbReference type="ARBA" id="ARBA00004672"/>
    </source>
</evidence>
<evidence type="ECO:0000256" key="4">
    <source>
        <dbReference type="ARBA" id="ARBA00022741"/>
    </source>
</evidence>
<comment type="caution">
    <text evidence="9">The sequence shown here is derived from an EMBL/GenBank/DDBJ whole genome shotgun (WGS) entry which is preliminary data.</text>
</comment>
<keyword evidence="10" id="KW-1185">Reference proteome</keyword>
<evidence type="ECO:0000256" key="6">
    <source>
        <dbReference type="ARBA" id="ARBA00022840"/>
    </source>
</evidence>
<sequence>MAAILKKPKMLILTPVNPSKNLAQTLLFPSIYSFAAKPKPINYPKFSFSVICSQSQQKYPPFDSLLNSYRKEEVRDIYDGGGYLVLVTTDRQSAFDRILASIPFKGQMG</sequence>
<reference evidence="9 10" key="1">
    <citation type="submission" date="2023-03" db="EMBL/GenBank/DDBJ databases">
        <title>WGS of Gossypium arboreum.</title>
        <authorList>
            <person name="Yu D."/>
        </authorList>
    </citation>
    <scope>NUCLEOTIDE SEQUENCE [LARGE SCALE GENOMIC DNA]</scope>
    <source>
        <tissue evidence="9">Leaf</tissue>
    </source>
</reference>
<dbReference type="PANTHER" id="PTHR43700:SF1">
    <property type="entry name" value="PHOSPHORIBOSYLAMINOIMIDAZOLE-SUCCINOCARBOXAMIDE SYNTHASE"/>
    <property type="match status" value="1"/>
</dbReference>
<dbReference type="SUPFAM" id="SSF56104">
    <property type="entry name" value="SAICAR synthase-like"/>
    <property type="match status" value="1"/>
</dbReference>
<organism evidence="9 10">
    <name type="scientific">Gossypium arboreum</name>
    <name type="common">Tree cotton</name>
    <name type="synonym">Gossypium nanking</name>
    <dbReference type="NCBI Taxonomy" id="29729"/>
    <lineage>
        <taxon>Eukaryota</taxon>
        <taxon>Viridiplantae</taxon>
        <taxon>Streptophyta</taxon>
        <taxon>Embryophyta</taxon>
        <taxon>Tracheophyta</taxon>
        <taxon>Spermatophyta</taxon>
        <taxon>Magnoliopsida</taxon>
        <taxon>eudicotyledons</taxon>
        <taxon>Gunneridae</taxon>
        <taxon>Pentapetalae</taxon>
        <taxon>rosids</taxon>
        <taxon>malvids</taxon>
        <taxon>Malvales</taxon>
        <taxon>Malvaceae</taxon>
        <taxon>Malvoideae</taxon>
        <taxon>Gossypium</taxon>
    </lineage>
</organism>
<evidence type="ECO:0000256" key="3">
    <source>
        <dbReference type="ARBA" id="ARBA00022598"/>
    </source>
</evidence>
<feature type="domain" description="SAICAR synthetase/ADE2 N-terminal" evidence="8">
    <location>
        <begin position="74"/>
        <end position="108"/>
    </location>
</feature>
<evidence type="ECO:0000256" key="2">
    <source>
        <dbReference type="ARBA" id="ARBA00012217"/>
    </source>
</evidence>
<name>A0ABR0PIE7_GOSAR</name>
<dbReference type="Proteomes" id="UP001358586">
    <property type="component" value="Chromosome 6"/>
</dbReference>
<keyword evidence="4" id="KW-0547">Nucleotide-binding</keyword>
<evidence type="ECO:0000259" key="8">
    <source>
        <dbReference type="Pfam" id="PF01259"/>
    </source>
</evidence>
<proteinExistence type="predicted"/>
<dbReference type="InterPro" id="IPR028923">
    <property type="entry name" value="SAICAR_synt/ADE2_N"/>
</dbReference>
<keyword evidence="3" id="KW-0436">Ligase</keyword>
<protein>
    <recommendedName>
        <fullName evidence="2">phosphoribosylaminoimidazolesuccinocarboxamide synthase</fullName>
        <ecNumber evidence="2">6.3.2.6</ecNumber>
    </recommendedName>
    <alternativeName>
        <fullName evidence="7">SAICAR synthetase</fullName>
    </alternativeName>
</protein>
<dbReference type="Gene3D" id="3.30.200.20">
    <property type="entry name" value="Phosphorylase Kinase, domain 1"/>
    <property type="match status" value="1"/>
</dbReference>
<comment type="pathway">
    <text evidence="1">Purine metabolism; IMP biosynthesis via de novo pathway; 5-amino-1-(5-phospho-D-ribosyl)imidazole-4-carboxamide from 5-amino-1-(5-phospho-D-ribosyl)imidazole-4-carboxylate: step 1/2.</text>
</comment>
<keyword evidence="5" id="KW-0658">Purine biosynthesis</keyword>
<evidence type="ECO:0000256" key="5">
    <source>
        <dbReference type="ARBA" id="ARBA00022755"/>
    </source>
</evidence>
<evidence type="ECO:0000256" key="7">
    <source>
        <dbReference type="ARBA" id="ARBA00030409"/>
    </source>
</evidence>
<evidence type="ECO:0000313" key="10">
    <source>
        <dbReference type="Proteomes" id="UP001358586"/>
    </source>
</evidence>
<dbReference type="EMBL" id="JARKNE010000006">
    <property type="protein sequence ID" value="KAK5824133.1"/>
    <property type="molecule type" value="Genomic_DNA"/>
</dbReference>
<accession>A0ABR0PIE7</accession>
<dbReference type="EC" id="6.3.2.6" evidence="2"/>
<gene>
    <name evidence="9" type="ORF">PVK06_018896</name>
</gene>
<evidence type="ECO:0000313" key="9">
    <source>
        <dbReference type="EMBL" id="KAK5824133.1"/>
    </source>
</evidence>